<evidence type="ECO:0000313" key="1">
    <source>
        <dbReference type="EMBL" id="KAK2080186.1"/>
    </source>
</evidence>
<keyword evidence="2" id="KW-1185">Reference proteome</keyword>
<accession>A0AAD9IM67</accession>
<dbReference type="EMBL" id="JASFZW010000001">
    <property type="protein sequence ID" value="KAK2080186.1"/>
    <property type="molecule type" value="Genomic_DNA"/>
</dbReference>
<dbReference type="Proteomes" id="UP001255856">
    <property type="component" value="Unassembled WGS sequence"/>
</dbReference>
<organism evidence="1 2">
    <name type="scientific">Prototheca wickerhamii</name>
    <dbReference type="NCBI Taxonomy" id="3111"/>
    <lineage>
        <taxon>Eukaryota</taxon>
        <taxon>Viridiplantae</taxon>
        <taxon>Chlorophyta</taxon>
        <taxon>core chlorophytes</taxon>
        <taxon>Trebouxiophyceae</taxon>
        <taxon>Chlorellales</taxon>
        <taxon>Chlorellaceae</taxon>
        <taxon>Prototheca</taxon>
    </lineage>
</organism>
<dbReference type="AlphaFoldDB" id="A0AAD9IM67"/>
<protein>
    <submittedName>
        <fullName evidence="1">Uncharacterized protein</fullName>
    </submittedName>
</protein>
<proteinExistence type="predicted"/>
<reference evidence="1" key="1">
    <citation type="submission" date="2021-01" db="EMBL/GenBank/DDBJ databases">
        <authorList>
            <person name="Eckstrom K.M.E."/>
        </authorList>
    </citation>
    <scope>NUCLEOTIDE SEQUENCE</scope>
    <source>
        <strain evidence="1">UVCC 0001</strain>
    </source>
</reference>
<gene>
    <name evidence="1" type="ORF">QBZ16_000039</name>
</gene>
<sequence length="112" mass="12063">MGVKPLPDPKGIEIIWCHHMIIITPYYVAGTFDYESATMDECPLGYQTVFCIEDIPELIAVCGPGEAQVEVECGSGKLYVDEPSQTLRCTTGTPITCRNPDGPGYKAGCSGT</sequence>
<evidence type="ECO:0000313" key="2">
    <source>
        <dbReference type="Proteomes" id="UP001255856"/>
    </source>
</evidence>
<comment type="caution">
    <text evidence="1">The sequence shown here is derived from an EMBL/GenBank/DDBJ whole genome shotgun (WGS) entry which is preliminary data.</text>
</comment>
<name>A0AAD9IM67_PROWI</name>